<comment type="subcellular location">
    <subcellularLocation>
        <location evidence="1">Membrane</location>
        <topology evidence="1">Multi-pass membrane protein</topology>
    </subcellularLocation>
</comment>
<protein>
    <submittedName>
        <fullName evidence="10">Progestin and adipoQ receptor family member 3</fullName>
    </submittedName>
</protein>
<dbReference type="GO" id="GO:0016020">
    <property type="term" value="C:membrane"/>
    <property type="evidence" value="ECO:0007669"/>
    <property type="project" value="UniProtKB-SubCell"/>
</dbReference>
<dbReference type="GO" id="GO:0046872">
    <property type="term" value="F:metal ion binding"/>
    <property type="evidence" value="ECO:0007669"/>
    <property type="project" value="UniProtKB-KW"/>
</dbReference>
<keyword evidence="5 8" id="KW-0472">Membrane</keyword>
<evidence type="ECO:0000256" key="1">
    <source>
        <dbReference type="ARBA" id="ARBA00004141"/>
    </source>
</evidence>
<name>A0AAJ6QR58_9ACAR</name>
<evidence type="ECO:0000256" key="3">
    <source>
        <dbReference type="ARBA" id="ARBA00022692"/>
    </source>
</evidence>
<feature type="transmembrane region" description="Helical" evidence="8">
    <location>
        <begin position="326"/>
        <end position="347"/>
    </location>
</feature>
<dbReference type="GeneID" id="100899783"/>
<keyword evidence="6" id="KW-0479">Metal-binding</keyword>
<sequence>MESNTQTIHRTRKKSEIAEPRSQEASGECSNFLAECQIGVNDMRLLKDMLKNDLKYLKNRLLRSPSESDICGVDDQTKPLVCSIDEAPSFQTSNKYITNGYRTSKSKERCIKGILQWTNETVNIWTHLGPLIVLIFRYSEDVLLNYDAAKFEPFDRKLSSFMLLCYSMMLGLSSVYHIFNCCCCKCFRYWYGWDFVGVSLSIYAYGTGFLFLQFRGSPFWIIFYGTIKTIIAGVPIGMVFSTKYFDKKYDDSRSVWIGGFVLFNIIPTVHSILLRGGLEDPVVKATLPPHLVVMFLLVGSFVIYANQFPERYVPGRVDYVGNSHQIWHVGTATAVFFARHLYFQYILAFNGLT</sequence>
<feature type="binding site" evidence="6">
    <location>
        <position position="324"/>
    </location>
    <ligand>
        <name>Zn(2+)</name>
        <dbReference type="ChEBI" id="CHEBI:29105"/>
    </ligand>
</feature>
<evidence type="ECO:0000256" key="5">
    <source>
        <dbReference type="ARBA" id="ARBA00023136"/>
    </source>
</evidence>
<feature type="transmembrane region" description="Helical" evidence="8">
    <location>
        <begin position="218"/>
        <end position="242"/>
    </location>
</feature>
<organism evidence="9 10">
    <name type="scientific">Galendromus occidentalis</name>
    <name type="common">western predatory mite</name>
    <dbReference type="NCBI Taxonomy" id="34638"/>
    <lineage>
        <taxon>Eukaryota</taxon>
        <taxon>Metazoa</taxon>
        <taxon>Ecdysozoa</taxon>
        <taxon>Arthropoda</taxon>
        <taxon>Chelicerata</taxon>
        <taxon>Arachnida</taxon>
        <taxon>Acari</taxon>
        <taxon>Parasitiformes</taxon>
        <taxon>Mesostigmata</taxon>
        <taxon>Gamasina</taxon>
        <taxon>Phytoseioidea</taxon>
        <taxon>Phytoseiidae</taxon>
        <taxon>Typhlodrominae</taxon>
        <taxon>Galendromus</taxon>
    </lineage>
</organism>
<keyword evidence="3 8" id="KW-0812">Transmembrane</keyword>
<evidence type="ECO:0000256" key="8">
    <source>
        <dbReference type="SAM" id="Phobius"/>
    </source>
</evidence>
<feature type="region of interest" description="Disordered" evidence="7">
    <location>
        <begin position="1"/>
        <end position="23"/>
    </location>
</feature>
<feature type="transmembrane region" description="Helical" evidence="8">
    <location>
        <begin position="158"/>
        <end position="179"/>
    </location>
</feature>
<proteinExistence type="inferred from homology"/>
<keyword evidence="6" id="KW-0862">Zinc</keyword>
<dbReference type="InterPro" id="IPR004254">
    <property type="entry name" value="AdipoR/HlyIII-related"/>
</dbReference>
<feature type="transmembrane region" description="Helical" evidence="8">
    <location>
        <begin position="286"/>
        <end position="305"/>
    </location>
</feature>
<accession>A0AAJ6QR58</accession>
<dbReference type="RefSeq" id="XP_003741193.1">
    <property type="nucleotide sequence ID" value="XM_003741145.2"/>
</dbReference>
<feature type="transmembrane region" description="Helical" evidence="8">
    <location>
        <begin position="191"/>
        <end position="212"/>
    </location>
</feature>
<dbReference type="Pfam" id="PF03006">
    <property type="entry name" value="HlyIII"/>
    <property type="match status" value="1"/>
</dbReference>
<evidence type="ECO:0000313" key="10">
    <source>
        <dbReference type="RefSeq" id="XP_003741193.1"/>
    </source>
</evidence>
<evidence type="ECO:0000256" key="7">
    <source>
        <dbReference type="SAM" id="MobiDB-lite"/>
    </source>
</evidence>
<dbReference type="PANTHER" id="PTHR20855:SF15">
    <property type="entry name" value="PROGESTIN AND ADIPOQ RECEPTOR FAMILY MEMBER 3"/>
    <property type="match status" value="1"/>
</dbReference>
<dbReference type="AlphaFoldDB" id="A0AAJ6QR58"/>
<dbReference type="Proteomes" id="UP000694867">
    <property type="component" value="Unplaced"/>
</dbReference>
<evidence type="ECO:0000313" key="9">
    <source>
        <dbReference type="Proteomes" id="UP000694867"/>
    </source>
</evidence>
<feature type="transmembrane region" description="Helical" evidence="8">
    <location>
        <begin position="254"/>
        <end position="274"/>
    </location>
</feature>
<feature type="binding site" evidence="6">
    <location>
        <position position="177"/>
    </location>
    <ligand>
        <name>Zn(2+)</name>
        <dbReference type="ChEBI" id="CHEBI:29105"/>
    </ligand>
</feature>
<feature type="binding site" evidence="6">
    <location>
        <position position="328"/>
    </location>
    <ligand>
        <name>Zn(2+)</name>
        <dbReference type="ChEBI" id="CHEBI:29105"/>
    </ligand>
</feature>
<reference evidence="10" key="1">
    <citation type="submission" date="2025-08" db="UniProtKB">
        <authorList>
            <consortium name="RefSeq"/>
        </authorList>
    </citation>
    <scope>IDENTIFICATION</scope>
</reference>
<evidence type="ECO:0000256" key="4">
    <source>
        <dbReference type="ARBA" id="ARBA00022989"/>
    </source>
</evidence>
<keyword evidence="4 8" id="KW-1133">Transmembrane helix</keyword>
<gene>
    <name evidence="10" type="primary">LOC100899783</name>
</gene>
<feature type="transmembrane region" description="Helical" evidence="8">
    <location>
        <begin position="122"/>
        <end position="138"/>
    </location>
</feature>
<dbReference type="KEGG" id="goe:100899783"/>
<keyword evidence="9" id="KW-1185">Reference proteome</keyword>
<comment type="similarity">
    <text evidence="2">Belongs to the ADIPOR family.</text>
</comment>
<keyword evidence="10" id="KW-0675">Receptor</keyword>
<dbReference type="GO" id="GO:0038023">
    <property type="term" value="F:signaling receptor activity"/>
    <property type="evidence" value="ECO:0007669"/>
    <property type="project" value="TreeGrafter"/>
</dbReference>
<evidence type="ECO:0000256" key="2">
    <source>
        <dbReference type="ARBA" id="ARBA00007018"/>
    </source>
</evidence>
<evidence type="ECO:0000256" key="6">
    <source>
        <dbReference type="PIRSR" id="PIRSR604254-1"/>
    </source>
</evidence>
<dbReference type="PANTHER" id="PTHR20855">
    <property type="entry name" value="ADIPOR/PROGESTIN RECEPTOR-RELATED"/>
    <property type="match status" value="1"/>
</dbReference>